<gene>
    <name evidence="2" type="ORF">DW652_04705</name>
</gene>
<dbReference type="AlphaFoldDB" id="A0A414R9Q6"/>
<sequence>MGRGGERMSDEISQAIQIIRLEFDGLRFGMDVTGGTVKQAKNLAVFIYALLTREKIQGKTSLKKMLSKDGSLQVLKIREEDMKKFKKLAKKYGILYSKLPDINKSDGMTEVLFHTEATPRINTLIEKLGNGSIENLMDYVRNGKDGDFEKVVDYLKKENILKDTPSEVEPERKEQLDRYADELKYNAMINDPSRVDITISRKLYEEENLTSIKTRVPNTYGDNVRYLWIDKSDVVSINGGKTFFAYLNKDKEYELVDRDGRIAEKLTGQNLQKQHYDNVDVNVKHRALQEQRRGKSEKKQKDKKVGTPGPKVRKTESVKGSPRGR</sequence>
<name>A0A414R9Q6_9FIRM</name>
<dbReference type="EMBL" id="QRHR01000003">
    <property type="protein sequence ID" value="RHF89773.1"/>
    <property type="molecule type" value="Genomic_DNA"/>
</dbReference>
<feature type="region of interest" description="Disordered" evidence="1">
    <location>
        <begin position="276"/>
        <end position="325"/>
    </location>
</feature>
<feature type="compositionally biased region" description="Basic and acidic residues" evidence="1">
    <location>
        <begin position="287"/>
        <end position="305"/>
    </location>
</feature>
<dbReference type="Pfam" id="PF12687">
    <property type="entry name" value="DUF3801"/>
    <property type="match status" value="1"/>
</dbReference>
<evidence type="ECO:0000313" key="2">
    <source>
        <dbReference type="EMBL" id="RHF89773.1"/>
    </source>
</evidence>
<organism evidence="2 3">
    <name type="scientific">Eubacterium ventriosum</name>
    <dbReference type="NCBI Taxonomy" id="39496"/>
    <lineage>
        <taxon>Bacteria</taxon>
        <taxon>Bacillati</taxon>
        <taxon>Bacillota</taxon>
        <taxon>Clostridia</taxon>
        <taxon>Eubacteriales</taxon>
        <taxon>Eubacteriaceae</taxon>
        <taxon>Eubacterium</taxon>
    </lineage>
</organism>
<evidence type="ECO:0000256" key="1">
    <source>
        <dbReference type="SAM" id="MobiDB-lite"/>
    </source>
</evidence>
<evidence type="ECO:0000313" key="3">
    <source>
        <dbReference type="Proteomes" id="UP000286186"/>
    </source>
</evidence>
<dbReference type="InterPro" id="IPR024234">
    <property type="entry name" value="DUF3801"/>
</dbReference>
<reference evidence="2 3" key="1">
    <citation type="submission" date="2018-08" db="EMBL/GenBank/DDBJ databases">
        <title>A genome reference for cultivated species of the human gut microbiota.</title>
        <authorList>
            <person name="Zou Y."/>
            <person name="Xue W."/>
            <person name="Luo G."/>
        </authorList>
    </citation>
    <scope>NUCLEOTIDE SEQUENCE [LARGE SCALE GENOMIC DNA]</scope>
    <source>
        <strain evidence="2 3">AM23-22</strain>
    </source>
</reference>
<accession>A0A414R9Q6</accession>
<protein>
    <submittedName>
        <fullName evidence="2">PcfB family protein</fullName>
    </submittedName>
</protein>
<proteinExistence type="predicted"/>
<comment type="caution">
    <text evidence="2">The sequence shown here is derived from an EMBL/GenBank/DDBJ whole genome shotgun (WGS) entry which is preliminary data.</text>
</comment>
<dbReference type="Proteomes" id="UP000286186">
    <property type="component" value="Unassembled WGS sequence"/>
</dbReference>